<dbReference type="InterPro" id="IPR000531">
    <property type="entry name" value="Beta-barrel_TonB"/>
</dbReference>
<dbReference type="EMBL" id="PIPV01000001">
    <property type="protein sequence ID" value="RUO58102.1"/>
    <property type="molecule type" value="Genomic_DNA"/>
</dbReference>
<evidence type="ECO:0000259" key="10">
    <source>
        <dbReference type="Pfam" id="PF00593"/>
    </source>
</evidence>
<dbReference type="PANTHER" id="PTHR30069:SF49">
    <property type="entry name" value="OUTER MEMBRANE PROTEIN C"/>
    <property type="match status" value="1"/>
</dbReference>
<dbReference type="GO" id="GO:0009279">
    <property type="term" value="C:cell outer membrane"/>
    <property type="evidence" value="ECO:0007669"/>
    <property type="project" value="UniProtKB-SubCell"/>
</dbReference>
<keyword evidence="2" id="KW-0813">Transport</keyword>
<feature type="domain" description="TonB-dependent receptor-like beta-barrel" evidence="10">
    <location>
        <begin position="196"/>
        <end position="659"/>
    </location>
</feature>
<evidence type="ECO:0000256" key="5">
    <source>
        <dbReference type="ARBA" id="ARBA00023077"/>
    </source>
</evidence>
<reference evidence="13" key="1">
    <citation type="journal article" date="2018" name="Front. Microbiol.">
        <title>Genome-Based Analysis Reveals the Taxonomy and Diversity of the Family Idiomarinaceae.</title>
        <authorList>
            <person name="Liu Y."/>
            <person name="Lai Q."/>
            <person name="Shao Z."/>
        </authorList>
    </citation>
    <scope>NUCLEOTIDE SEQUENCE [LARGE SCALE GENOMIC DNA]</scope>
    <source>
        <strain evidence="13">F23</strain>
    </source>
</reference>
<feature type="domain" description="TonB-dependent receptor plug" evidence="11">
    <location>
        <begin position="55"/>
        <end position="131"/>
    </location>
</feature>
<evidence type="ECO:0000256" key="7">
    <source>
        <dbReference type="ARBA" id="ARBA00023237"/>
    </source>
</evidence>
<evidence type="ECO:0000256" key="4">
    <source>
        <dbReference type="ARBA" id="ARBA00022692"/>
    </source>
</evidence>
<dbReference type="InterPro" id="IPR037066">
    <property type="entry name" value="Plug_dom_sf"/>
</dbReference>
<protein>
    <submittedName>
        <fullName evidence="12">TonB-dependent receptor</fullName>
    </submittedName>
</protein>
<dbReference type="Gene3D" id="2.40.170.20">
    <property type="entry name" value="TonB-dependent receptor, beta-barrel domain"/>
    <property type="match status" value="1"/>
</dbReference>
<dbReference type="Pfam" id="PF07715">
    <property type="entry name" value="Plug"/>
    <property type="match status" value="1"/>
</dbReference>
<dbReference type="InterPro" id="IPR039426">
    <property type="entry name" value="TonB-dep_rcpt-like"/>
</dbReference>
<dbReference type="PANTHER" id="PTHR30069">
    <property type="entry name" value="TONB-DEPENDENT OUTER MEMBRANE RECEPTOR"/>
    <property type="match status" value="1"/>
</dbReference>
<keyword evidence="7" id="KW-0998">Cell outer membrane</keyword>
<dbReference type="OrthoDB" id="5332150at2"/>
<comment type="similarity">
    <text evidence="8">Belongs to the TonB-dependent receptor family.</text>
</comment>
<evidence type="ECO:0000256" key="1">
    <source>
        <dbReference type="ARBA" id="ARBA00004571"/>
    </source>
</evidence>
<name>A0A432YB45_9GAMM</name>
<evidence type="ECO:0000313" key="13">
    <source>
        <dbReference type="Proteomes" id="UP000287330"/>
    </source>
</evidence>
<organism evidence="12 13">
    <name type="scientific">Idiomarina fontislapidosi</name>
    <dbReference type="NCBI Taxonomy" id="263723"/>
    <lineage>
        <taxon>Bacteria</taxon>
        <taxon>Pseudomonadati</taxon>
        <taxon>Pseudomonadota</taxon>
        <taxon>Gammaproteobacteria</taxon>
        <taxon>Alteromonadales</taxon>
        <taxon>Idiomarinaceae</taxon>
        <taxon>Idiomarina</taxon>
    </lineage>
</organism>
<dbReference type="GO" id="GO:0044718">
    <property type="term" value="P:siderophore transmembrane transport"/>
    <property type="evidence" value="ECO:0007669"/>
    <property type="project" value="TreeGrafter"/>
</dbReference>
<evidence type="ECO:0000259" key="11">
    <source>
        <dbReference type="Pfam" id="PF07715"/>
    </source>
</evidence>
<evidence type="ECO:0000256" key="9">
    <source>
        <dbReference type="SAM" id="SignalP"/>
    </source>
</evidence>
<keyword evidence="9" id="KW-0732">Signal</keyword>
<dbReference type="GO" id="GO:0015344">
    <property type="term" value="F:siderophore uptake transmembrane transporter activity"/>
    <property type="evidence" value="ECO:0007669"/>
    <property type="project" value="TreeGrafter"/>
</dbReference>
<evidence type="ECO:0000313" key="12">
    <source>
        <dbReference type="EMBL" id="RUO58102.1"/>
    </source>
</evidence>
<keyword evidence="6 8" id="KW-0472">Membrane</keyword>
<keyword evidence="12" id="KW-0675">Receptor</keyword>
<sequence length="702" mass="78550">MPSTFKPAPVSLIMMATLSSLSSYAQSPSVETEVIEITGQRSQNPLGDLSSQLREQGVEFSAAGGVSALPVINGMMGDRIKVIIDGAELTAACANQMNPPLSYISANQVASAQVIAGITPVRSGGDNIAGVINLAQMRAQFADTEQLAWQQGYFAGEYQSNGDKWLAGTGAHWASNTWSVDYQGAYEESNSYEDGHGDTVLDTLYQSHNHALTVAWRDSQQQVISKLTAQAIPYQGFPNQYMDMTDNQSVGAHIKYQRHLDQGARFTGYFNWQSVEHEMGFFTEEKPGMMPMITDARDRSYKLHWMIPVTWAGKYASELNLGHELVDYQLNDYWPALADSMMMGPNPYININDGERRRVAVFADSDIQMTNDWFINAGLRVEYVRTDTGPVQPYNDNPMMGMANPDAAAAAVFNQSEREQTDTLVDYTLAIKHTLNAQQSLEWGLAQKNRAPNLYERYSWGQGVMATTMIGWFGDGNGYIGRIDLAPETAQTLSANYQVEANNDAWHVSISPFFTQVDDYIDAEVVGTFNRGTTPASARNILQMTNVDARLKGVSAEYRQRWTKVFGADEWLLNATARYTHGEQDNGRPLYQIQPLTVRLALTQQWRNWQQKLTVEHVEDKHRVDPQRLENRTEAYQVIDWQLSYAINSWQLNFAITNLLDEYYQQPLGGVNIAAQKAEQSQGFDNIAGAGRSINFGVRYTF</sequence>
<comment type="caution">
    <text evidence="12">The sequence shown here is derived from an EMBL/GenBank/DDBJ whole genome shotgun (WGS) entry which is preliminary data.</text>
</comment>
<dbReference type="InterPro" id="IPR036942">
    <property type="entry name" value="Beta-barrel_TonB_sf"/>
</dbReference>
<keyword evidence="5 8" id="KW-0798">TonB box</keyword>
<evidence type="ECO:0000256" key="8">
    <source>
        <dbReference type="RuleBase" id="RU003357"/>
    </source>
</evidence>
<dbReference type="SUPFAM" id="SSF56935">
    <property type="entry name" value="Porins"/>
    <property type="match status" value="1"/>
</dbReference>
<proteinExistence type="inferred from homology"/>
<evidence type="ECO:0000256" key="6">
    <source>
        <dbReference type="ARBA" id="ARBA00023136"/>
    </source>
</evidence>
<dbReference type="InterPro" id="IPR012910">
    <property type="entry name" value="Plug_dom"/>
</dbReference>
<accession>A0A432YB45</accession>
<keyword evidence="13" id="KW-1185">Reference proteome</keyword>
<evidence type="ECO:0000256" key="2">
    <source>
        <dbReference type="ARBA" id="ARBA00022448"/>
    </source>
</evidence>
<comment type="subcellular location">
    <subcellularLocation>
        <location evidence="1">Cell outer membrane</location>
        <topology evidence="1">Multi-pass membrane protein</topology>
    </subcellularLocation>
</comment>
<dbReference type="RefSeq" id="WP_110572087.1">
    <property type="nucleotide sequence ID" value="NZ_PIPV01000001.1"/>
</dbReference>
<feature type="chain" id="PRO_5019129409" evidence="9">
    <location>
        <begin position="26"/>
        <end position="702"/>
    </location>
</feature>
<keyword evidence="4" id="KW-0812">Transmembrane</keyword>
<evidence type="ECO:0000256" key="3">
    <source>
        <dbReference type="ARBA" id="ARBA00022452"/>
    </source>
</evidence>
<dbReference type="Gene3D" id="2.170.130.10">
    <property type="entry name" value="TonB-dependent receptor, plug domain"/>
    <property type="match status" value="1"/>
</dbReference>
<gene>
    <name evidence="12" type="ORF">CWE25_00420</name>
</gene>
<dbReference type="Pfam" id="PF00593">
    <property type="entry name" value="TonB_dep_Rec_b-barrel"/>
    <property type="match status" value="1"/>
</dbReference>
<dbReference type="AlphaFoldDB" id="A0A432YB45"/>
<dbReference type="Proteomes" id="UP000287330">
    <property type="component" value="Unassembled WGS sequence"/>
</dbReference>
<feature type="signal peptide" evidence="9">
    <location>
        <begin position="1"/>
        <end position="25"/>
    </location>
</feature>
<keyword evidence="3" id="KW-1134">Transmembrane beta strand</keyword>